<keyword evidence="2" id="KW-1185">Reference proteome</keyword>
<name>A0A5B0Q6B2_PUCGR</name>
<proteinExistence type="predicted"/>
<protein>
    <submittedName>
        <fullName evidence="1">Uncharacterized protein</fullName>
    </submittedName>
</protein>
<accession>A0A5B0Q6B2</accession>
<evidence type="ECO:0000313" key="2">
    <source>
        <dbReference type="Proteomes" id="UP000324748"/>
    </source>
</evidence>
<gene>
    <name evidence="1" type="ORF">PGT21_014490</name>
</gene>
<dbReference type="Proteomes" id="UP000324748">
    <property type="component" value="Unassembled WGS sequence"/>
</dbReference>
<dbReference type="EMBL" id="VSWC01000028">
    <property type="protein sequence ID" value="KAA1108504.1"/>
    <property type="molecule type" value="Genomic_DNA"/>
</dbReference>
<evidence type="ECO:0000313" key="1">
    <source>
        <dbReference type="EMBL" id="KAA1108504.1"/>
    </source>
</evidence>
<reference evidence="1 2" key="1">
    <citation type="submission" date="2019-05" db="EMBL/GenBank/DDBJ databases">
        <title>Emergence of the Ug99 lineage of the wheat stem rust pathogen through somatic hybridization.</title>
        <authorList>
            <person name="Li F."/>
            <person name="Upadhyaya N.M."/>
            <person name="Sperschneider J."/>
            <person name="Matny O."/>
            <person name="Nguyen-Phuc H."/>
            <person name="Mago R."/>
            <person name="Raley C."/>
            <person name="Miller M.E."/>
            <person name="Silverstein K.A.T."/>
            <person name="Henningsen E."/>
            <person name="Hirsch C.D."/>
            <person name="Visser B."/>
            <person name="Pretorius Z.A."/>
            <person name="Steffenson B.J."/>
            <person name="Schwessinger B."/>
            <person name="Dodds P.N."/>
            <person name="Figueroa M."/>
        </authorList>
    </citation>
    <scope>NUCLEOTIDE SEQUENCE [LARGE SCALE GENOMIC DNA]</scope>
    <source>
        <strain evidence="1">21-0</strain>
    </source>
</reference>
<comment type="caution">
    <text evidence="1">The sequence shown here is derived from an EMBL/GenBank/DDBJ whole genome shotgun (WGS) entry which is preliminary data.</text>
</comment>
<sequence length="110" mass="12059">MARRTSSYTAVNQALVYAKRLGLQCSQKDSCEPNLTPAFLTQWCNIGCNPEWSAHPPKGQTVRWPTVTRSYSMSAAQQAVGGYGSKLAGSIMIVSPMVCLENCGIRSRMR</sequence>
<organism evidence="1 2">
    <name type="scientific">Puccinia graminis f. sp. tritici</name>
    <dbReference type="NCBI Taxonomy" id="56615"/>
    <lineage>
        <taxon>Eukaryota</taxon>
        <taxon>Fungi</taxon>
        <taxon>Dikarya</taxon>
        <taxon>Basidiomycota</taxon>
        <taxon>Pucciniomycotina</taxon>
        <taxon>Pucciniomycetes</taxon>
        <taxon>Pucciniales</taxon>
        <taxon>Pucciniaceae</taxon>
        <taxon>Puccinia</taxon>
    </lineage>
</organism>
<dbReference type="AlphaFoldDB" id="A0A5B0Q6B2"/>